<reference evidence="2" key="1">
    <citation type="submission" date="2017-02" db="EMBL/GenBank/DDBJ databases">
        <authorList>
            <person name="Varghese N."/>
            <person name="Submissions S."/>
        </authorList>
    </citation>
    <scope>NUCLEOTIDE SEQUENCE [LARGE SCALE GENOMIC DNA]</scope>
    <source>
        <strain evidence="2">UM2</strain>
    </source>
</reference>
<accession>A0A1T5FKJ0</accession>
<name>A0A1T5FKJ0_9SPHN</name>
<keyword evidence="2" id="KW-1185">Reference proteome</keyword>
<dbReference type="EMBL" id="FUYM01000010">
    <property type="protein sequence ID" value="SKB96690.1"/>
    <property type="molecule type" value="Genomic_DNA"/>
</dbReference>
<evidence type="ECO:0000313" key="2">
    <source>
        <dbReference type="Proteomes" id="UP000189818"/>
    </source>
</evidence>
<dbReference type="Proteomes" id="UP000189818">
    <property type="component" value="Unassembled WGS sequence"/>
</dbReference>
<dbReference type="AlphaFoldDB" id="A0A1T5FKJ0"/>
<dbReference type="RefSeq" id="WP_079649819.1">
    <property type="nucleotide sequence ID" value="NZ_FUYM01000010.1"/>
</dbReference>
<gene>
    <name evidence="1" type="ORF">SAMN06295920_1106</name>
</gene>
<dbReference type="STRING" id="439228.SAMN06295920_1106"/>
<sequence>MSRAVNIQATPDHIEQTCEKIGARITALEVLASGGSRVVLSNSVESAAIARHYGTKVIQGTIVRQPLRLRQG</sequence>
<dbReference type="OrthoDB" id="7508443at2"/>
<protein>
    <submittedName>
        <fullName evidence="1">Uncharacterized protein</fullName>
    </submittedName>
</protein>
<organism evidence="1 2">
    <name type="scientific">Rhizorhabdus histidinilytica</name>
    <dbReference type="NCBI Taxonomy" id="439228"/>
    <lineage>
        <taxon>Bacteria</taxon>
        <taxon>Pseudomonadati</taxon>
        <taxon>Pseudomonadota</taxon>
        <taxon>Alphaproteobacteria</taxon>
        <taxon>Sphingomonadales</taxon>
        <taxon>Sphingomonadaceae</taxon>
        <taxon>Rhizorhabdus</taxon>
    </lineage>
</organism>
<evidence type="ECO:0000313" key="1">
    <source>
        <dbReference type="EMBL" id="SKB96690.1"/>
    </source>
</evidence>
<proteinExistence type="predicted"/>